<organism evidence="2">
    <name type="scientific">Eutreptiella gymnastica</name>
    <dbReference type="NCBI Taxonomy" id="73025"/>
    <lineage>
        <taxon>Eukaryota</taxon>
        <taxon>Discoba</taxon>
        <taxon>Euglenozoa</taxon>
        <taxon>Euglenida</taxon>
        <taxon>Spirocuta</taxon>
        <taxon>Euglenophyceae</taxon>
        <taxon>Eutreptiales</taxon>
        <taxon>Eutreptiaceae</taxon>
        <taxon>Eutreptiella</taxon>
    </lineage>
</organism>
<protein>
    <submittedName>
        <fullName evidence="2">Uncharacterized protein</fullName>
    </submittedName>
</protein>
<feature type="compositionally biased region" description="Polar residues" evidence="1">
    <location>
        <begin position="106"/>
        <end position="115"/>
    </location>
</feature>
<name>A0A7S4FZ55_9EUGL</name>
<sequence>MANLLFDADVILAAFSPKESNEEKHLLDAVEQLCLDEAGFHDPEESDEWMNWQKCDAKFLEWMNTPPSPPSESGLTDSTSSRPNSRTNSTSSSSSNSSISTNTSIQTRGPETPQVSVAPEHTADARDCPSDTQTAEETGSSKGRQSKLPDRKFPVAQNGRCNHNESWERLRGRKGHSYFFCGKCGLGWRQRIKKPKTKPKELQHQIIPEPGAVPIVTKAAPVFAHNLEAEVIGAAFTSAAASVALAPPFAPPAPASLPIVPTFAAPATICVGGVQVYPCGW</sequence>
<gene>
    <name evidence="2" type="ORF">EGYM00163_LOCUS31167</name>
</gene>
<dbReference type="AlphaFoldDB" id="A0A7S4FZ55"/>
<feature type="region of interest" description="Disordered" evidence="1">
    <location>
        <begin position="63"/>
        <end position="159"/>
    </location>
</feature>
<feature type="compositionally biased region" description="Polar residues" evidence="1">
    <location>
        <begin position="130"/>
        <end position="143"/>
    </location>
</feature>
<feature type="compositionally biased region" description="Low complexity" evidence="1">
    <location>
        <begin position="78"/>
        <end position="105"/>
    </location>
</feature>
<proteinExistence type="predicted"/>
<evidence type="ECO:0000256" key="1">
    <source>
        <dbReference type="SAM" id="MobiDB-lite"/>
    </source>
</evidence>
<evidence type="ECO:0000313" key="2">
    <source>
        <dbReference type="EMBL" id="CAE0819997.1"/>
    </source>
</evidence>
<accession>A0A7S4FZ55</accession>
<dbReference type="EMBL" id="HBJA01089612">
    <property type="protein sequence ID" value="CAE0819997.1"/>
    <property type="molecule type" value="Transcribed_RNA"/>
</dbReference>
<reference evidence="2" key="1">
    <citation type="submission" date="2021-01" db="EMBL/GenBank/DDBJ databases">
        <authorList>
            <person name="Corre E."/>
            <person name="Pelletier E."/>
            <person name="Niang G."/>
            <person name="Scheremetjew M."/>
            <person name="Finn R."/>
            <person name="Kale V."/>
            <person name="Holt S."/>
            <person name="Cochrane G."/>
            <person name="Meng A."/>
            <person name="Brown T."/>
            <person name="Cohen L."/>
        </authorList>
    </citation>
    <scope>NUCLEOTIDE SEQUENCE</scope>
    <source>
        <strain evidence="2">CCMP1594</strain>
    </source>
</reference>